<evidence type="ECO:0000259" key="3">
    <source>
        <dbReference type="Pfam" id="PF00582"/>
    </source>
</evidence>
<comment type="caution">
    <text evidence="4">The sequence shown here is derived from an EMBL/GenBank/DDBJ whole genome shotgun (WGS) entry which is preliminary data.</text>
</comment>
<keyword evidence="5" id="KW-1185">Reference proteome</keyword>
<feature type="domain" description="UspA" evidence="3">
    <location>
        <begin position="2"/>
        <end position="134"/>
    </location>
</feature>
<dbReference type="InterPro" id="IPR006016">
    <property type="entry name" value="UspA"/>
</dbReference>
<comment type="similarity">
    <text evidence="1">Belongs to the universal stress protein A family.</text>
</comment>
<dbReference type="PANTHER" id="PTHR46268:SF6">
    <property type="entry name" value="UNIVERSAL STRESS PROTEIN UP12"/>
    <property type="match status" value="1"/>
</dbReference>
<dbReference type="InterPro" id="IPR014729">
    <property type="entry name" value="Rossmann-like_a/b/a_fold"/>
</dbReference>
<dbReference type="EMBL" id="QKWH01000008">
    <property type="protein sequence ID" value="PZR52680.1"/>
    <property type="molecule type" value="Genomic_DNA"/>
</dbReference>
<evidence type="ECO:0000256" key="2">
    <source>
        <dbReference type="SAM" id="MobiDB-lite"/>
    </source>
</evidence>
<dbReference type="InterPro" id="IPR006015">
    <property type="entry name" value="Universal_stress_UspA"/>
</dbReference>
<dbReference type="Proteomes" id="UP000248783">
    <property type="component" value="Unassembled WGS sequence"/>
</dbReference>
<dbReference type="AlphaFoldDB" id="A0A2W5WND4"/>
<dbReference type="RefSeq" id="WP_111251355.1">
    <property type="nucleotide sequence ID" value="NZ_QKWH01000008.1"/>
</dbReference>
<sequence length="296" mass="30865">MRGVVVGVSGSAEAEAALDWALTEAASRQVPLTAVLAWTGPRGVQPSEYQDELERRREDLLGLLDASCRRTSLGLDVSAQVVEGDPTDALLNAGEDADLLVLGRRRRGRLGRLVLGSVSSEVVERAEVPVTVVRVDAGAGDDDGQGGTDPGSPQEGPARVVVGVDTSGPSVLALQHAAEVAARTGAVLDAVFAWQITTLAPLPGSWGYAPPLDEYEAFAAERLDEVIAEAGVDLPEDRLVRNVVHRSPATALIEASAGAERVVVGARGLGGFDRLLLGSVSRQVLEYASAPVTVVR</sequence>
<proteinExistence type="inferred from homology"/>
<dbReference type="PRINTS" id="PR01438">
    <property type="entry name" value="UNVRSLSTRESS"/>
</dbReference>
<reference evidence="4 5" key="1">
    <citation type="submission" date="2018-06" db="EMBL/GenBank/DDBJ databases">
        <title>Whole genome sequencing of a novel hydrocarbon degrading bacterial strain, PW21 isolated from oil contaminated produced water sample.</title>
        <authorList>
            <person name="Nagkirti P."/>
            <person name="Shaikh A."/>
            <person name="Gowdaman V."/>
            <person name="Engineer A.E."/>
            <person name="Dagar S."/>
            <person name="Dhakephalkar P.K."/>
        </authorList>
    </citation>
    <scope>NUCLEOTIDE SEQUENCE [LARGE SCALE GENOMIC DNA]</scope>
    <source>
        <strain evidence="4 5">PW21</strain>
    </source>
</reference>
<dbReference type="SUPFAM" id="SSF52402">
    <property type="entry name" value="Adenine nucleotide alpha hydrolases-like"/>
    <property type="match status" value="2"/>
</dbReference>
<dbReference type="PANTHER" id="PTHR46268">
    <property type="entry name" value="STRESS RESPONSE PROTEIN NHAX"/>
    <property type="match status" value="1"/>
</dbReference>
<name>A0A2W5WND4_9MICO</name>
<protein>
    <submittedName>
        <fullName evidence="4">Universal stress protein</fullName>
    </submittedName>
</protein>
<feature type="domain" description="UspA" evidence="3">
    <location>
        <begin position="159"/>
        <end position="296"/>
    </location>
</feature>
<dbReference type="Gene3D" id="3.40.50.620">
    <property type="entry name" value="HUPs"/>
    <property type="match status" value="2"/>
</dbReference>
<accession>A0A2W5WND4</accession>
<organism evidence="4 5">
    <name type="scientific">Xylanimonas oleitrophica</name>
    <dbReference type="NCBI Taxonomy" id="2607479"/>
    <lineage>
        <taxon>Bacteria</taxon>
        <taxon>Bacillati</taxon>
        <taxon>Actinomycetota</taxon>
        <taxon>Actinomycetes</taxon>
        <taxon>Micrococcales</taxon>
        <taxon>Promicromonosporaceae</taxon>
        <taxon>Xylanimonas</taxon>
    </lineage>
</organism>
<evidence type="ECO:0000256" key="1">
    <source>
        <dbReference type="ARBA" id="ARBA00008791"/>
    </source>
</evidence>
<dbReference type="Pfam" id="PF00582">
    <property type="entry name" value="Usp"/>
    <property type="match status" value="2"/>
</dbReference>
<gene>
    <name evidence="4" type="ORF">DNL40_10885</name>
</gene>
<feature type="region of interest" description="Disordered" evidence="2">
    <location>
        <begin position="136"/>
        <end position="157"/>
    </location>
</feature>
<evidence type="ECO:0000313" key="5">
    <source>
        <dbReference type="Proteomes" id="UP000248783"/>
    </source>
</evidence>
<evidence type="ECO:0000313" key="4">
    <source>
        <dbReference type="EMBL" id="PZR52680.1"/>
    </source>
</evidence>